<organism evidence="2">
    <name type="scientific">Hexamita inflata</name>
    <dbReference type="NCBI Taxonomy" id="28002"/>
    <lineage>
        <taxon>Eukaryota</taxon>
        <taxon>Metamonada</taxon>
        <taxon>Diplomonadida</taxon>
        <taxon>Hexamitidae</taxon>
        <taxon>Hexamitinae</taxon>
        <taxon>Hexamita</taxon>
    </lineage>
</organism>
<evidence type="ECO:0000256" key="1">
    <source>
        <dbReference type="SAM" id="Coils"/>
    </source>
</evidence>
<dbReference type="EMBL" id="CATOUU010000570">
    <property type="protein sequence ID" value="CAI9934489.1"/>
    <property type="molecule type" value="Genomic_DNA"/>
</dbReference>
<feature type="coiled-coil region" evidence="1">
    <location>
        <begin position="363"/>
        <end position="401"/>
    </location>
</feature>
<reference evidence="2" key="1">
    <citation type="submission" date="2023-06" db="EMBL/GenBank/DDBJ databases">
        <authorList>
            <person name="Kurt Z."/>
        </authorList>
    </citation>
    <scope>NUCLEOTIDE SEQUENCE</scope>
</reference>
<keyword evidence="4" id="KW-1185">Reference proteome</keyword>
<accession>A0AA86PEN1</accession>
<proteinExistence type="predicted"/>
<evidence type="ECO:0000313" key="3">
    <source>
        <dbReference type="EMBL" id="CAL6095153.1"/>
    </source>
</evidence>
<protein>
    <submittedName>
        <fullName evidence="3">Hypothetical_protein</fullName>
    </submittedName>
</protein>
<evidence type="ECO:0000313" key="2">
    <source>
        <dbReference type="EMBL" id="CAI9934489.1"/>
    </source>
</evidence>
<name>A0AA86PEN1_9EUKA</name>
<evidence type="ECO:0000313" key="4">
    <source>
        <dbReference type="Proteomes" id="UP001642409"/>
    </source>
</evidence>
<dbReference type="EMBL" id="CAXDID020000473">
    <property type="protein sequence ID" value="CAL6095153.1"/>
    <property type="molecule type" value="Genomic_DNA"/>
</dbReference>
<reference evidence="3 4" key="2">
    <citation type="submission" date="2024-07" db="EMBL/GenBank/DDBJ databases">
        <authorList>
            <person name="Akdeniz Z."/>
        </authorList>
    </citation>
    <scope>NUCLEOTIDE SEQUENCE [LARGE SCALE GENOMIC DNA]</scope>
</reference>
<dbReference type="Proteomes" id="UP001642409">
    <property type="component" value="Unassembled WGS sequence"/>
</dbReference>
<dbReference type="AlphaFoldDB" id="A0AA86PEN1"/>
<gene>
    <name evidence="2" type="ORF">HINF_LOCUS22134</name>
    <name evidence="3" type="ORF">HINF_LOCUS67813</name>
</gene>
<keyword evidence="1" id="KW-0175">Coiled coil</keyword>
<sequence>MAEDSNSSESNSQDEMSMCSFASQLSEHSEKTYKEEYYVINDLVYKKDNQTYKEEYYVINDLRYNKDKESYIFKVLYAERFYSDISCDYETTGPDIVTVNHDLINSKPYTSMGIYCQGAFQVFDFSNLSLVTKEIHKVSIVEGIIDLSLLKGSIQCLKLTSCKVQNSWNPEFHCEELQVTSRYNDISWLQHVKCKRIKWQYIFVEANYDLLKIKYDNLVNVSFNWITVNLSLLHLKVNNMQIKCCDIVDYATNNLIVEYLSIIRSTLKTTQLLNAQIQNLIIQNVFQGVKEMKNYKREQYNPTIIDDLPNVQNVKIDYCQFKLKTFSNPKINKLKLETVEKHIAFKFFQNIQNINKITLPQYLKEYQGKLKKNQQKQNNKLNQINKNIQRIKEIIPKLQNRTKFISTMVFISSGAE</sequence>
<comment type="caution">
    <text evidence="2">The sequence shown here is derived from an EMBL/GenBank/DDBJ whole genome shotgun (WGS) entry which is preliminary data.</text>
</comment>